<dbReference type="OrthoDB" id="5293851at2"/>
<feature type="transmembrane region" description="Helical" evidence="2">
    <location>
        <begin position="155"/>
        <end position="177"/>
    </location>
</feature>
<keyword evidence="1" id="KW-0175">Coiled coil</keyword>
<keyword evidence="4" id="KW-1185">Reference proteome</keyword>
<keyword evidence="2" id="KW-1133">Transmembrane helix</keyword>
<evidence type="ECO:0000313" key="3">
    <source>
        <dbReference type="EMBL" id="ADE14463.1"/>
    </source>
</evidence>
<protein>
    <submittedName>
        <fullName evidence="3">Uncharacterized protein</fullName>
    </submittedName>
</protein>
<dbReference type="AlphaFoldDB" id="D5C0D7"/>
<evidence type="ECO:0000256" key="2">
    <source>
        <dbReference type="SAM" id="Phobius"/>
    </source>
</evidence>
<proteinExistence type="predicted"/>
<feature type="transmembrane region" description="Helical" evidence="2">
    <location>
        <begin position="256"/>
        <end position="276"/>
    </location>
</feature>
<accession>D5C0D7</accession>
<dbReference type="eggNOG" id="ENOG5032TYF">
    <property type="taxonomic scope" value="Bacteria"/>
</dbReference>
<dbReference type="STRING" id="472759.Nhal_1311"/>
<dbReference type="KEGG" id="nhl:Nhal_1311"/>
<feature type="coiled-coil region" evidence="1">
    <location>
        <begin position="192"/>
        <end position="252"/>
    </location>
</feature>
<name>D5C0D7_NITHN</name>
<keyword evidence="2" id="KW-0812">Transmembrane</keyword>
<dbReference type="Proteomes" id="UP000001844">
    <property type="component" value="Chromosome"/>
</dbReference>
<evidence type="ECO:0000313" key="4">
    <source>
        <dbReference type="Proteomes" id="UP000001844"/>
    </source>
</evidence>
<evidence type="ECO:0000256" key="1">
    <source>
        <dbReference type="SAM" id="Coils"/>
    </source>
</evidence>
<gene>
    <name evidence="3" type="ordered locus">Nhal_1311</name>
</gene>
<dbReference type="HOGENOM" id="CLU_059178_0_0_6"/>
<feature type="transmembrane region" description="Helical" evidence="2">
    <location>
        <begin position="121"/>
        <end position="143"/>
    </location>
</feature>
<feature type="transmembrane region" description="Helical" evidence="2">
    <location>
        <begin position="12"/>
        <end position="29"/>
    </location>
</feature>
<organism evidence="3 4">
    <name type="scientific">Nitrosococcus halophilus (strain Nc4)</name>
    <dbReference type="NCBI Taxonomy" id="472759"/>
    <lineage>
        <taxon>Bacteria</taxon>
        <taxon>Pseudomonadati</taxon>
        <taxon>Pseudomonadota</taxon>
        <taxon>Gammaproteobacteria</taxon>
        <taxon>Chromatiales</taxon>
        <taxon>Chromatiaceae</taxon>
        <taxon>Nitrosococcus</taxon>
    </lineage>
</organism>
<sequence length="286" mass="32134">MSATTPNFSPPLKKLGLTIFILWLAILAWEGGLNEQGGAYIDRIFKQALTTFAVARTLNGIISVAQGTKLAVEPTGVGVNFALGEILDPVNDLIERFSWVMLASTTSLGIQKLLLEMTGWWGMQVLLLGSVLLFIARLWLPLLSRWNLPFFIDKLLLLTLFLNLAMPVIASLSSQVFENFIEDKQRASVSALEQKSRELKQLGESIPSKEEEVQKKNWRDKFSALWGDMRSSLNFEAEIEQLKEKSEEIAEHVVDLIVVFVLQTILLPLLLLWFLLRIIALPSSPK</sequence>
<reference evidence="4" key="1">
    <citation type="submission" date="2010-04" db="EMBL/GenBank/DDBJ databases">
        <title>Complete genome sequence of Nitrosococcus halophilus Nc4, a salt-adapted, aerobic obligate ammonia-oxidizing sulfur purple bacterium.</title>
        <authorList>
            <consortium name="US DOE Joint Genome Institute"/>
            <person name="Campbell M.A."/>
            <person name="Malfatti S.A."/>
            <person name="Chain P.S.G."/>
            <person name="Heidelberg J.F."/>
            <person name="Ward B.B."/>
            <person name="Klotz M.G."/>
        </authorList>
    </citation>
    <scope>NUCLEOTIDE SEQUENCE [LARGE SCALE GENOMIC DNA]</scope>
    <source>
        <strain evidence="4">Nc4</strain>
    </source>
</reference>
<dbReference type="EMBL" id="CP001798">
    <property type="protein sequence ID" value="ADE14463.1"/>
    <property type="molecule type" value="Genomic_DNA"/>
</dbReference>
<keyword evidence="2" id="KW-0472">Membrane</keyword>